<reference evidence="6" key="2">
    <citation type="submission" date="2025-08" db="UniProtKB">
        <authorList>
            <consortium name="RefSeq"/>
        </authorList>
    </citation>
    <scope>IDENTIFICATION</scope>
    <source>
        <tissue evidence="6">Etiolated seedlings</tissue>
    </source>
</reference>
<evidence type="ECO:0000313" key="6">
    <source>
        <dbReference type="RefSeq" id="XP_004490192.1"/>
    </source>
</evidence>
<name>A0A1S2XJA5_CICAR</name>
<evidence type="ECO:0000256" key="4">
    <source>
        <dbReference type="SAM" id="MobiDB-lite"/>
    </source>
</evidence>
<dbReference type="InterPro" id="IPR011990">
    <property type="entry name" value="TPR-like_helical_dom_sf"/>
</dbReference>
<dbReference type="NCBIfam" id="TIGR00756">
    <property type="entry name" value="PPR"/>
    <property type="match status" value="9"/>
</dbReference>
<dbReference type="InterPro" id="IPR002885">
    <property type="entry name" value="PPR_rpt"/>
</dbReference>
<dbReference type="STRING" id="3827.A0A1S2XJA5"/>
<dbReference type="Pfam" id="PF13041">
    <property type="entry name" value="PPR_2"/>
    <property type="match status" value="3"/>
</dbReference>
<evidence type="ECO:0000256" key="3">
    <source>
        <dbReference type="PROSITE-ProRule" id="PRU00708"/>
    </source>
</evidence>
<accession>A0A1S2XJA5</accession>
<dbReference type="Proteomes" id="UP000087171">
    <property type="component" value="Chromosome Ca2"/>
</dbReference>
<feature type="compositionally biased region" description="Pro residues" evidence="4">
    <location>
        <begin position="45"/>
        <end position="54"/>
    </location>
</feature>
<feature type="repeat" description="PPR" evidence="3">
    <location>
        <begin position="540"/>
        <end position="574"/>
    </location>
</feature>
<feature type="repeat" description="PPR" evidence="3">
    <location>
        <begin position="470"/>
        <end position="504"/>
    </location>
</feature>
<keyword evidence="2" id="KW-0677">Repeat</keyword>
<proteinExistence type="inferred from homology"/>
<dbReference type="Pfam" id="PF13812">
    <property type="entry name" value="PPR_3"/>
    <property type="match status" value="2"/>
</dbReference>
<dbReference type="OrthoDB" id="5588846at2759"/>
<dbReference type="Gene3D" id="1.25.40.10">
    <property type="entry name" value="Tetratricopeptide repeat domain"/>
    <property type="match status" value="4"/>
</dbReference>
<gene>
    <name evidence="6" type="primary">LOC101514739</name>
</gene>
<dbReference type="eggNOG" id="KOG4197">
    <property type="taxonomic scope" value="Eukaryota"/>
</dbReference>
<feature type="repeat" description="PPR" evidence="3">
    <location>
        <begin position="329"/>
        <end position="363"/>
    </location>
</feature>
<comment type="similarity">
    <text evidence="1">Belongs to the PPR family. P subfamily.</text>
</comment>
<feature type="compositionally biased region" description="Low complexity" evidence="4">
    <location>
        <begin position="34"/>
        <end position="44"/>
    </location>
</feature>
<feature type="repeat" description="PPR" evidence="3">
    <location>
        <begin position="575"/>
        <end position="609"/>
    </location>
</feature>
<dbReference type="Pfam" id="PF01535">
    <property type="entry name" value="PPR"/>
    <property type="match status" value="1"/>
</dbReference>
<dbReference type="RefSeq" id="XP_004490192.1">
    <property type="nucleotide sequence ID" value="XM_004490135.3"/>
</dbReference>
<feature type="repeat" description="PPR" evidence="3">
    <location>
        <begin position="610"/>
        <end position="644"/>
    </location>
</feature>
<protein>
    <submittedName>
        <fullName evidence="6">Pentatricopeptide repeat-containing protein At5g50280, chloroplastic</fullName>
    </submittedName>
</protein>
<dbReference type="GeneID" id="101514739"/>
<evidence type="ECO:0000313" key="5">
    <source>
        <dbReference type="Proteomes" id="UP000087171"/>
    </source>
</evidence>
<sequence>MTLISSSYCIFYLQPSISPNTHSKPSFPIHSHKTPSSSLSLSLTTPPPHSSPPPIFLPYLEDEKETIEEEQEEEEKEHEQANDPIYKFFKTRTMSSSQNPRKEGKLFLQKNRRTKWHLSSQHLDEEESEMGMEEIPLLVEENQEMGSQKKESALPKGVVGEILHLARNLPQNLTLEEALGEYEKRVNEKECLEVMEILGEEKLVMCCLYFFQWMRSQEPSLVTPRAFTVLFPLLGRARMSDKLMVLFRNLPSSNEFRNVCVYNAAISGLLSDGRYEDAWKVYESMETDNVLPDHVTCSIMIIVMRKLGHSAKNAWQFFEKMNRKGVKWGEEVLGALIKSFCVEGLVSEALIIQSEMEKKGISSNAIVYNTLMDTYCKSNRIEEAEGLFVEMKAKGIKPTAATFNILMYAYSQRMQPKIVENLLAEMQDFGLKPNANSYTCLISAYGRQKKMSDMAADAFLKMKKVGIKPTSHSYTAMIHAYSVSGWHEKAYVAFENMIREGIKPSIETYTTLLDAFRRAGDAETLMKIWKLMMSEKVKGTQVTFNTLVDGFAKQGLFMEARDVISEFGKIGLQPTVMTYNMLMNAYARGGLDSKLPQLLKEMKTLKLRPDSITYSTMIYAFVRVRDFKRAFFYHKQMVESGQVMELSSYQKLRAILEVKAADKNKSDKVALLGIINKKMGIMKKKRKKDEFWKYKTGHVKRT</sequence>
<evidence type="ECO:0000256" key="2">
    <source>
        <dbReference type="ARBA" id="ARBA00022737"/>
    </source>
</evidence>
<feature type="repeat" description="PPR" evidence="3">
    <location>
        <begin position="364"/>
        <end position="398"/>
    </location>
</feature>
<feature type="repeat" description="PPR" evidence="3">
    <location>
        <begin position="258"/>
        <end position="292"/>
    </location>
</feature>
<feature type="repeat" description="PPR" evidence="3">
    <location>
        <begin position="434"/>
        <end position="469"/>
    </location>
</feature>
<evidence type="ECO:0000256" key="1">
    <source>
        <dbReference type="ARBA" id="ARBA00007626"/>
    </source>
</evidence>
<dbReference type="PANTHER" id="PTHR47938">
    <property type="entry name" value="RESPIRATORY COMPLEX I CHAPERONE (CIA84), PUTATIVE (AFU_ORTHOLOGUE AFUA_2G06020)-RELATED"/>
    <property type="match status" value="1"/>
</dbReference>
<dbReference type="GO" id="GO:0003729">
    <property type="term" value="F:mRNA binding"/>
    <property type="evidence" value="ECO:0007669"/>
    <property type="project" value="TreeGrafter"/>
</dbReference>
<dbReference type="PANTHER" id="PTHR47938:SF35">
    <property type="entry name" value="PENTATRICOPEPTIDE REPEAT-CONTAINING PROTEIN 4, MITOCHONDRIAL-RELATED"/>
    <property type="match status" value="1"/>
</dbReference>
<reference evidence="5" key="1">
    <citation type="journal article" date="2013" name="Nat. Biotechnol.">
        <title>Draft genome sequence of chickpea (Cicer arietinum) provides a resource for trait improvement.</title>
        <authorList>
            <person name="Varshney R.K."/>
            <person name="Song C."/>
            <person name="Saxena R.K."/>
            <person name="Azam S."/>
            <person name="Yu S."/>
            <person name="Sharpe A.G."/>
            <person name="Cannon S."/>
            <person name="Baek J."/>
            <person name="Rosen B.D."/>
            <person name="Tar'an B."/>
            <person name="Millan T."/>
            <person name="Zhang X."/>
            <person name="Ramsay L.D."/>
            <person name="Iwata A."/>
            <person name="Wang Y."/>
            <person name="Nelson W."/>
            <person name="Farmer A.D."/>
            <person name="Gaur P.M."/>
            <person name="Soderlund C."/>
            <person name="Penmetsa R.V."/>
            <person name="Xu C."/>
            <person name="Bharti A.K."/>
            <person name="He W."/>
            <person name="Winter P."/>
            <person name="Zhao S."/>
            <person name="Hane J.K."/>
            <person name="Carrasquilla-Garcia N."/>
            <person name="Condie J.A."/>
            <person name="Upadhyaya H.D."/>
            <person name="Luo M.C."/>
            <person name="Thudi M."/>
            <person name="Gowda C.L."/>
            <person name="Singh N.P."/>
            <person name="Lichtenzveig J."/>
            <person name="Gali K.K."/>
            <person name="Rubio J."/>
            <person name="Nadarajan N."/>
            <person name="Dolezel J."/>
            <person name="Bansal K.C."/>
            <person name="Xu X."/>
            <person name="Edwards D."/>
            <person name="Zhang G."/>
            <person name="Kahl G."/>
            <person name="Gil J."/>
            <person name="Singh K.B."/>
            <person name="Datta S.K."/>
            <person name="Jackson S.A."/>
            <person name="Wang J."/>
            <person name="Cook D.R."/>
        </authorList>
    </citation>
    <scope>NUCLEOTIDE SEQUENCE [LARGE SCALE GENOMIC DNA]</scope>
    <source>
        <strain evidence="5">cv. CDC Frontier</strain>
    </source>
</reference>
<organism evidence="5 6">
    <name type="scientific">Cicer arietinum</name>
    <name type="common">Chickpea</name>
    <name type="synonym">Garbanzo</name>
    <dbReference type="NCBI Taxonomy" id="3827"/>
    <lineage>
        <taxon>Eukaryota</taxon>
        <taxon>Viridiplantae</taxon>
        <taxon>Streptophyta</taxon>
        <taxon>Embryophyta</taxon>
        <taxon>Tracheophyta</taxon>
        <taxon>Spermatophyta</taxon>
        <taxon>Magnoliopsida</taxon>
        <taxon>eudicotyledons</taxon>
        <taxon>Gunneridae</taxon>
        <taxon>Pentapetalae</taxon>
        <taxon>rosids</taxon>
        <taxon>fabids</taxon>
        <taxon>Fabales</taxon>
        <taxon>Fabaceae</taxon>
        <taxon>Papilionoideae</taxon>
        <taxon>50 kb inversion clade</taxon>
        <taxon>NPAAA clade</taxon>
        <taxon>Hologalegina</taxon>
        <taxon>IRL clade</taxon>
        <taxon>Cicereae</taxon>
        <taxon>Cicer</taxon>
    </lineage>
</organism>
<dbReference type="PROSITE" id="PS51375">
    <property type="entry name" value="PPR"/>
    <property type="match status" value="11"/>
</dbReference>
<feature type="region of interest" description="Disordered" evidence="4">
    <location>
        <begin position="24"/>
        <end position="54"/>
    </location>
</feature>
<dbReference type="PaxDb" id="3827-XP_004490192.1"/>
<dbReference type="AlphaFoldDB" id="A0A1S2XJA5"/>
<keyword evidence="5" id="KW-1185">Reference proteome</keyword>
<dbReference type="KEGG" id="cam:101514739"/>
<feature type="repeat" description="PPR" evidence="3">
    <location>
        <begin position="399"/>
        <end position="433"/>
    </location>
</feature>
<feature type="repeat" description="PPR" evidence="3">
    <location>
        <begin position="505"/>
        <end position="539"/>
    </location>
</feature>
<feature type="repeat" description="PPR" evidence="3">
    <location>
        <begin position="293"/>
        <end position="328"/>
    </location>
</feature>